<dbReference type="Proteomes" id="UP001597297">
    <property type="component" value="Unassembled WGS sequence"/>
</dbReference>
<dbReference type="InterPro" id="IPR036034">
    <property type="entry name" value="PDZ_sf"/>
</dbReference>
<name>A0ABW5E1H9_9BACT</name>
<dbReference type="SUPFAM" id="SSF50156">
    <property type="entry name" value="PDZ domain-like"/>
    <property type="match status" value="1"/>
</dbReference>
<dbReference type="InterPro" id="IPR001478">
    <property type="entry name" value="PDZ"/>
</dbReference>
<keyword evidence="3" id="KW-0378">Hydrolase</keyword>
<gene>
    <name evidence="3" type="ORF">ACFSQZ_01350</name>
</gene>
<dbReference type="GO" id="GO:0008233">
    <property type="term" value="F:peptidase activity"/>
    <property type="evidence" value="ECO:0007669"/>
    <property type="project" value="UniProtKB-KW"/>
</dbReference>
<protein>
    <submittedName>
        <fullName evidence="3">S1C family serine protease</fullName>
        <ecNumber evidence="3">3.4.21.-</ecNumber>
    </submittedName>
</protein>
<dbReference type="SMART" id="SM00228">
    <property type="entry name" value="PDZ"/>
    <property type="match status" value="1"/>
</dbReference>
<evidence type="ECO:0000256" key="1">
    <source>
        <dbReference type="SAM" id="SignalP"/>
    </source>
</evidence>
<evidence type="ECO:0000313" key="3">
    <source>
        <dbReference type="EMBL" id="MFD2275103.1"/>
    </source>
</evidence>
<dbReference type="EMBL" id="JBHUJC010000003">
    <property type="protein sequence ID" value="MFD2275103.1"/>
    <property type="molecule type" value="Genomic_DNA"/>
</dbReference>
<keyword evidence="4" id="KW-1185">Reference proteome</keyword>
<dbReference type="Gene3D" id="2.30.42.10">
    <property type="match status" value="1"/>
</dbReference>
<dbReference type="GO" id="GO:0006508">
    <property type="term" value="P:proteolysis"/>
    <property type="evidence" value="ECO:0007669"/>
    <property type="project" value="UniProtKB-KW"/>
</dbReference>
<reference evidence="4" key="1">
    <citation type="journal article" date="2019" name="Int. J. Syst. Evol. Microbiol.">
        <title>The Global Catalogue of Microorganisms (GCM) 10K type strain sequencing project: providing services to taxonomists for standard genome sequencing and annotation.</title>
        <authorList>
            <consortium name="The Broad Institute Genomics Platform"/>
            <consortium name="The Broad Institute Genome Sequencing Center for Infectious Disease"/>
            <person name="Wu L."/>
            <person name="Ma J."/>
        </authorList>
    </citation>
    <scope>NUCLEOTIDE SEQUENCE [LARGE SCALE GENOMIC DNA]</scope>
    <source>
        <strain evidence="4">JCM 16545</strain>
    </source>
</reference>
<dbReference type="RefSeq" id="WP_377094849.1">
    <property type="nucleotide sequence ID" value="NZ_JBHSJM010000001.1"/>
</dbReference>
<feature type="signal peptide" evidence="1">
    <location>
        <begin position="1"/>
        <end position="21"/>
    </location>
</feature>
<feature type="domain" description="PDZ" evidence="2">
    <location>
        <begin position="48"/>
        <end position="128"/>
    </location>
</feature>
<feature type="chain" id="PRO_5045300721" evidence="1">
    <location>
        <begin position="22"/>
        <end position="305"/>
    </location>
</feature>
<sequence length="305" mass="33566">MKTILSITSVAAVALSGTSFAIERLTPIKEPKGKPAPLVTKAESEQKAWLGVAGQPVDEALGAQLGINHGITIELVSPDGSAAKSGIKKYDIITQIGDEPIKDMTDLRQAMQSAKVDEMLDVEVFTGGKKELKRVKLDARPAHLPSVSAAEEPVLPPSASEQNTLPQAFQHLPANDRLRIEDMMQQQMKQMQEHFSQMGAQFEDLQQLHHQHMQVDPNNMRMKGHSNYNGTFTMMDNEGSIRLTLNDKEGKQVEVKDRLGKVLYAGPYETEKDKEAVPADIRSRIEALGMGQQAQGGGLRFKFGR</sequence>
<keyword evidence="3" id="KW-0645">Protease</keyword>
<dbReference type="Pfam" id="PF13180">
    <property type="entry name" value="PDZ_2"/>
    <property type="match status" value="1"/>
</dbReference>
<evidence type="ECO:0000259" key="2">
    <source>
        <dbReference type="SMART" id="SM00228"/>
    </source>
</evidence>
<organism evidence="3 4">
    <name type="scientific">Rubritalea spongiae</name>
    <dbReference type="NCBI Taxonomy" id="430797"/>
    <lineage>
        <taxon>Bacteria</taxon>
        <taxon>Pseudomonadati</taxon>
        <taxon>Verrucomicrobiota</taxon>
        <taxon>Verrucomicrobiia</taxon>
        <taxon>Verrucomicrobiales</taxon>
        <taxon>Rubritaleaceae</taxon>
        <taxon>Rubritalea</taxon>
    </lineage>
</organism>
<evidence type="ECO:0000313" key="4">
    <source>
        <dbReference type="Proteomes" id="UP001597297"/>
    </source>
</evidence>
<comment type="caution">
    <text evidence="3">The sequence shown here is derived from an EMBL/GenBank/DDBJ whole genome shotgun (WGS) entry which is preliminary data.</text>
</comment>
<dbReference type="EC" id="3.4.21.-" evidence="3"/>
<accession>A0ABW5E1H9</accession>
<proteinExistence type="predicted"/>
<keyword evidence="1" id="KW-0732">Signal</keyword>